<evidence type="ECO:0000256" key="12">
    <source>
        <dbReference type="SAM" id="MobiDB-lite"/>
    </source>
</evidence>
<evidence type="ECO:0000259" key="14">
    <source>
        <dbReference type="Pfam" id="PF02163"/>
    </source>
</evidence>
<dbReference type="GO" id="GO:0008237">
    <property type="term" value="F:metallopeptidase activity"/>
    <property type="evidence" value="ECO:0007669"/>
    <property type="project" value="UniProtKB-KW"/>
</dbReference>
<dbReference type="GO" id="GO:0006508">
    <property type="term" value="P:proteolysis"/>
    <property type="evidence" value="ECO:0007669"/>
    <property type="project" value="UniProtKB-KW"/>
</dbReference>
<keyword evidence="10" id="KW-0482">Metalloprotease</keyword>
<evidence type="ECO:0000313" key="16">
    <source>
        <dbReference type="Proteomes" id="UP000199341"/>
    </source>
</evidence>
<protein>
    <submittedName>
        <fullName evidence="15">Zn-dependent protease (Includes SpoIVFB)</fullName>
    </submittedName>
</protein>
<proteinExistence type="inferred from homology"/>
<keyword evidence="16" id="KW-1185">Reference proteome</keyword>
<sequence>MKGSLSMGRIAGVPLRFHWSAPLLIIVLAVGLGGGTLPEWAPNHSQGAYRAWAVAGALLLGASLIAHEGAHALVARRVGIKVKDVTVFALGGVTRMGQATTARDEGVIAAAGPLTSLVCGGVGLGAAVLTHDVAHWALVSAVLAWAGWANIALAAFNLVPAAPLDGGRVLQAVIWRARGDRERAARIAARCGQVAGALLVGAGLVEFFAGATAGLWLVLLGWFLSMAAVAEVRRSTLTESLRGLHASDAMRPHPRCRRLPGPLRPRLPRRPAHRPAGPLGNGGRRPDPRPGGRPAAARNDHDPGSGGAGPAPRLRPAPADGPGPPLVTSLLMPPG</sequence>
<dbReference type="Pfam" id="PF02163">
    <property type="entry name" value="Peptidase_M50"/>
    <property type="match status" value="2"/>
</dbReference>
<feature type="transmembrane region" description="Helical" evidence="13">
    <location>
        <begin position="135"/>
        <end position="159"/>
    </location>
</feature>
<keyword evidence="6" id="KW-0479">Metal-binding</keyword>
<evidence type="ECO:0000256" key="6">
    <source>
        <dbReference type="ARBA" id="ARBA00022723"/>
    </source>
</evidence>
<name>A0A1H0B8Z3_9ACTN</name>
<organism evidence="15 16">
    <name type="scientific">Actinacidiphila guanduensis</name>
    <dbReference type="NCBI Taxonomy" id="310781"/>
    <lineage>
        <taxon>Bacteria</taxon>
        <taxon>Bacillati</taxon>
        <taxon>Actinomycetota</taxon>
        <taxon>Actinomycetes</taxon>
        <taxon>Kitasatosporales</taxon>
        <taxon>Streptomycetaceae</taxon>
        <taxon>Actinacidiphila</taxon>
    </lineage>
</organism>
<accession>A0A1H0B8Z3</accession>
<feature type="transmembrane region" description="Helical" evidence="13">
    <location>
        <begin position="47"/>
        <end position="67"/>
    </location>
</feature>
<evidence type="ECO:0000256" key="9">
    <source>
        <dbReference type="ARBA" id="ARBA00022989"/>
    </source>
</evidence>
<keyword evidence="11 13" id="KW-0472">Membrane</keyword>
<feature type="region of interest" description="Disordered" evidence="12">
    <location>
        <begin position="246"/>
        <end position="335"/>
    </location>
</feature>
<feature type="compositionally biased region" description="Pro residues" evidence="12">
    <location>
        <begin position="313"/>
        <end position="325"/>
    </location>
</feature>
<reference evidence="15 16" key="1">
    <citation type="submission" date="2016-10" db="EMBL/GenBank/DDBJ databases">
        <authorList>
            <person name="de Groot N.N."/>
        </authorList>
    </citation>
    <scope>NUCLEOTIDE SEQUENCE [LARGE SCALE GENOMIC DNA]</scope>
    <source>
        <strain evidence="15 16">CGMCC 4.2022</strain>
    </source>
</reference>
<evidence type="ECO:0000313" key="15">
    <source>
        <dbReference type="EMBL" id="SDN41823.1"/>
    </source>
</evidence>
<feature type="transmembrane region" description="Helical" evidence="13">
    <location>
        <begin position="21"/>
        <end position="41"/>
    </location>
</feature>
<evidence type="ECO:0000256" key="10">
    <source>
        <dbReference type="ARBA" id="ARBA00023049"/>
    </source>
</evidence>
<dbReference type="PANTHER" id="PTHR39188">
    <property type="entry name" value="MEMBRANE-ASSOCIATED ZINC METALLOPROTEASE M50B"/>
    <property type="match status" value="1"/>
</dbReference>
<dbReference type="InterPro" id="IPR008915">
    <property type="entry name" value="Peptidase_M50"/>
</dbReference>
<dbReference type="EMBL" id="FNIE01000004">
    <property type="protein sequence ID" value="SDN41823.1"/>
    <property type="molecule type" value="Genomic_DNA"/>
</dbReference>
<evidence type="ECO:0000256" key="8">
    <source>
        <dbReference type="ARBA" id="ARBA00022833"/>
    </source>
</evidence>
<feature type="transmembrane region" description="Helical" evidence="13">
    <location>
        <begin position="106"/>
        <end position="129"/>
    </location>
</feature>
<keyword evidence="5 13" id="KW-0812">Transmembrane</keyword>
<feature type="domain" description="Peptidase M50" evidence="14">
    <location>
        <begin position="131"/>
        <end position="194"/>
    </location>
</feature>
<evidence type="ECO:0000256" key="5">
    <source>
        <dbReference type="ARBA" id="ARBA00022692"/>
    </source>
</evidence>
<gene>
    <name evidence="15" type="ORF">SAMN05216259_10487</name>
</gene>
<comment type="similarity">
    <text evidence="3">Belongs to the peptidase M50B family.</text>
</comment>
<dbReference type="CDD" id="cd06164">
    <property type="entry name" value="S2P-M50_SpoIVFB_CBS"/>
    <property type="match status" value="1"/>
</dbReference>
<keyword evidence="8" id="KW-0862">Zinc</keyword>
<dbReference type="AlphaFoldDB" id="A0A1H0B8Z3"/>
<evidence type="ECO:0000256" key="4">
    <source>
        <dbReference type="ARBA" id="ARBA00022670"/>
    </source>
</evidence>
<dbReference type="Proteomes" id="UP000199341">
    <property type="component" value="Unassembled WGS sequence"/>
</dbReference>
<keyword evidence="9 13" id="KW-1133">Transmembrane helix</keyword>
<evidence type="ECO:0000256" key="13">
    <source>
        <dbReference type="SAM" id="Phobius"/>
    </source>
</evidence>
<dbReference type="STRING" id="310781.SAMN05216259_10487"/>
<evidence type="ECO:0000256" key="7">
    <source>
        <dbReference type="ARBA" id="ARBA00022801"/>
    </source>
</evidence>
<evidence type="ECO:0000256" key="2">
    <source>
        <dbReference type="ARBA" id="ARBA00004141"/>
    </source>
</evidence>
<evidence type="ECO:0000256" key="3">
    <source>
        <dbReference type="ARBA" id="ARBA00007931"/>
    </source>
</evidence>
<keyword evidence="7" id="KW-0378">Hydrolase</keyword>
<keyword evidence="4 15" id="KW-0645">Protease</keyword>
<comment type="cofactor">
    <cofactor evidence="1">
        <name>Zn(2+)</name>
        <dbReference type="ChEBI" id="CHEBI:29105"/>
    </cofactor>
</comment>
<dbReference type="PANTHER" id="PTHR39188:SF3">
    <property type="entry name" value="STAGE IV SPORULATION PROTEIN FB"/>
    <property type="match status" value="1"/>
</dbReference>
<dbReference type="GO" id="GO:0016020">
    <property type="term" value="C:membrane"/>
    <property type="evidence" value="ECO:0007669"/>
    <property type="project" value="UniProtKB-SubCell"/>
</dbReference>
<evidence type="ECO:0000256" key="11">
    <source>
        <dbReference type="ARBA" id="ARBA00023136"/>
    </source>
</evidence>
<feature type="domain" description="Peptidase M50" evidence="14">
    <location>
        <begin position="56"/>
        <end position="127"/>
    </location>
</feature>
<comment type="subcellular location">
    <subcellularLocation>
        <location evidence="2">Membrane</location>
        <topology evidence="2">Multi-pass membrane protein</topology>
    </subcellularLocation>
</comment>
<dbReference type="GO" id="GO:0046872">
    <property type="term" value="F:metal ion binding"/>
    <property type="evidence" value="ECO:0007669"/>
    <property type="project" value="UniProtKB-KW"/>
</dbReference>
<evidence type="ECO:0000256" key="1">
    <source>
        <dbReference type="ARBA" id="ARBA00001947"/>
    </source>
</evidence>